<dbReference type="Pfam" id="PF23439">
    <property type="entry name" value="DUF7124"/>
    <property type="match status" value="1"/>
</dbReference>
<proteinExistence type="predicted"/>
<feature type="compositionally biased region" description="Basic and acidic residues" evidence="1">
    <location>
        <begin position="19"/>
        <end position="31"/>
    </location>
</feature>
<dbReference type="InterPro" id="IPR055548">
    <property type="entry name" value="DUF7124"/>
</dbReference>
<feature type="compositionally biased region" description="Acidic residues" evidence="1">
    <location>
        <begin position="1"/>
        <end position="18"/>
    </location>
</feature>
<name>A0A830GQ07_9EURY</name>
<evidence type="ECO:0000313" key="3">
    <source>
        <dbReference type="EMBL" id="GGO00507.1"/>
    </source>
</evidence>
<feature type="region of interest" description="Disordered" evidence="1">
    <location>
        <begin position="1"/>
        <end position="135"/>
    </location>
</feature>
<protein>
    <recommendedName>
        <fullName evidence="2">DUF7124 domain-containing protein</fullName>
    </recommendedName>
</protein>
<sequence length="256" mass="26640">MTDEIDLDELDVESDDEDGPNRGDWFWRGEGDPSEEPDAGAVETPSTVTPDAGESAVDGAGATDVDGPDDPDAADASAGPVPHVPRENKDKPAGIPVESGGAGGGAAADAGTPADAPEHPDAADEQAASGPHGGGIDDMTMALTYAAAQRLADPQLAIRDAKTWTDWLGIVGDVETFVISKFQRDHGVDVDFFSGSGQSPGERLADIDEHSMFFAERMVVVGLPEEASIAEQADWEFVPLSTAAQKADWGLTEDPE</sequence>
<accession>A0A830GQ07</accession>
<reference evidence="3" key="1">
    <citation type="journal article" date="2014" name="Int. J. Syst. Evol. Microbiol.">
        <title>Complete genome sequence of Corynebacterium casei LMG S-19264T (=DSM 44701T), isolated from a smear-ripened cheese.</title>
        <authorList>
            <consortium name="US DOE Joint Genome Institute (JGI-PGF)"/>
            <person name="Walter F."/>
            <person name="Albersmeier A."/>
            <person name="Kalinowski J."/>
            <person name="Ruckert C."/>
        </authorList>
    </citation>
    <scope>NUCLEOTIDE SEQUENCE</scope>
    <source>
        <strain evidence="3">JCM 17820</strain>
    </source>
</reference>
<feature type="compositionally biased region" description="Low complexity" evidence="1">
    <location>
        <begin position="56"/>
        <end position="65"/>
    </location>
</feature>
<feature type="domain" description="DUF7124" evidence="2">
    <location>
        <begin position="139"/>
        <end position="251"/>
    </location>
</feature>
<dbReference type="RefSeq" id="WP_189000704.1">
    <property type="nucleotide sequence ID" value="NZ_BMOU01000006.1"/>
</dbReference>
<gene>
    <name evidence="3" type="ORF">GCM10009030_33210</name>
</gene>
<reference evidence="3" key="2">
    <citation type="submission" date="2020-09" db="EMBL/GenBank/DDBJ databases">
        <authorList>
            <person name="Sun Q."/>
            <person name="Ohkuma M."/>
        </authorList>
    </citation>
    <scope>NUCLEOTIDE SEQUENCE</scope>
    <source>
        <strain evidence="3">JCM 17820</strain>
    </source>
</reference>
<comment type="caution">
    <text evidence="3">The sequence shown here is derived from an EMBL/GenBank/DDBJ whole genome shotgun (WGS) entry which is preliminary data.</text>
</comment>
<evidence type="ECO:0000259" key="2">
    <source>
        <dbReference type="Pfam" id="PF23439"/>
    </source>
</evidence>
<evidence type="ECO:0000256" key="1">
    <source>
        <dbReference type="SAM" id="MobiDB-lite"/>
    </source>
</evidence>
<dbReference type="EMBL" id="BMOU01000006">
    <property type="protein sequence ID" value="GGO00507.1"/>
    <property type="molecule type" value="Genomic_DNA"/>
</dbReference>
<keyword evidence="4" id="KW-1185">Reference proteome</keyword>
<evidence type="ECO:0000313" key="4">
    <source>
        <dbReference type="Proteomes" id="UP000605784"/>
    </source>
</evidence>
<organism evidence="3 4">
    <name type="scientific">Haloarcula pellucida</name>
    <dbReference type="NCBI Taxonomy" id="1427151"/>
    <lineage>
        <taxon>Archaea</taxon>
        <taxon>Methanobacteriati</taxon>
        <taxon>Methanobacteriota</taxon>
        <taxon>Stenosarchaea group</taxon>
        <taxon>Halobacteria</taxon>
        <taxon>Halobacteriales</taxon>
        <taxon>Haloarculaceae</taxon>
        <taxon>Haloarcula</taxon>
    </lineage>
</organism>
<dbReference type="AlphaFoldDB" id="A0A830GQ07"/>
<dbReference type="Proteomes" id="UP000605784">
    <property type="component" value="Unassembled WGS sequence"/>
</dbReference>